<feature type="transmembrane region" description="Helical" evidence="3">
    <location>
        <begin position="274"/>
        <end position="297"/>
    </location>
</feature>
<keyword evidence="6" id="KW-0808">Transferase</keyword>
<dbReference type="InterPro" id="IPR043128">
    <property type="entry name" value="Rev_trsase/Diguanyl_cyclase"/>
</dbReference>
<feature type="transmembrane region" description="Helical" evidence="3">
    <location>
        <begin position="303"/>
        <end position="323"/>
    </location>
</feature>
<dbReference type="Pfam" id="PF00990">
    <property type="entry name" value="GGDEF"/>
    <property type="match status" value="1"/>
</dbReference>
<comment type="caution">
    <text evidence="6">The sequence shown here is derived from an EMBL/GenBank/DDBJ whole genome shotgun (WGS) entry which is preliminary data.</text>
</comment>
<feature type="transmembrane region" description="Helical" evidence="3">
    <location>
        <begin position="242"/>
        <end position="262"/>
    </location>
</feature>
<dbReference type="SUPFAM" id="SSF55073">
    <property type="entry name" value="Nucleotide cyclase"/>
    <property type="match status" value="1"/>
</dbReference>
<dbReference type="Pfam" id="PF07695">
    <property type="entry name" value="7TMR-DISM_7TM"/>
    <property type="match status" value="1"/>
</dbReference>
<feature type="transmembrane region" description="Helical" evidence="3">
    <location>
        <begin position="174"/>
        <end position="193"/>
    </location>
</feature>
<dbReference type="InterPro" id="IPR029787">
    <property type="entry name" value="Nucleotide_cyclase"/>
</dbReference>
<proteinExistence type="predicted"/>
<keyword evidence="4" id="KW-0732">Signal</keyword>
<feature type="domain" description="GGDEF" evidence="5">
    <location>
        <begin position="428"/>
        <end position="555"/>
    </location>
</feature>
<keyword evidence="3" id="KW-1133">Transmembrane helix</keyword>
<evidence type="ECO:0000256" key="2">
    <source>
        <dbReference type="ARBA" id="ARBA00034247"/>
    </source>
</evidence>
<dbReference type="InterPro" id="IPR011623">
    <property type="entry name" value="7TMR_DISM_rcpt_extracell_dom1"/>
</dbReference>
<feature type="chain" id="PRO_5047296341" description="diguanylate cyclase" evidence="4">
    <location>
        <begin position="26"/>
        <end position="561"/>
    </location>
</feature>
<evidence type="ECO:0000256" key="1">
    <source>
        <dbReference type="ARBA" id="ARBA00012528"/>
    </source>
</evidence>
<dbReference type="Gene3D" id="3.30.70.270">
    <property type="match status" value="1"/>
</dbReference>
<feature type="transmembrane region" description="Helical" evidence="3">
    <location>
        <begin position="330"/>
        <end position="354"/>
    </location>
</feature>
<dbReference type="PROSITE" id="PS50887">
    <property type="entry name" value="GGDEF"/>
    <property type="match status" value="1"/>
</dbReference>
<feature type="transmembrane region" description="Helical" evidence="3">
    <location>
        <begin position="366"/>
        <end position="386"/>
    </location>
</feature>
<name>A0ABT8ZY79_9SPHN</name>
<dbReference type="Proteomes" id="UP001176468">
    <property type="component" value="Unassembled WGS sequence"/>
</dbReference>
<organism evidence="6 7">
    <name type="scientific">Sphingomonas immobilis</name>
    <dbReference type="NCBI Taxonomy" id="3063997"/>
    <lineage>
        <taxon>Bacteria</taxon>
        <taxon>Pseudomonadati</taxon>
        <taxon>Pseudomonadota</taxon>
        <taxon>Alphaproteobacteria</taxon>
        <taxon>Sphingomonadales</taxon>
        <taxon>Sphingomonadaceae</taxon>
        <taxon>Sphingomonas</taxon>
    </lineage>
</organism>
<reference evidence="6" key="1">
    <citation type="submission" date="2023-07" db="EMBL/GenBank/DDBJ databases">
        <authorList>
            <person name="Kim M.K."/>
        </authorList>
    </citation>
    <scope>NUCLEOTIDE SEQUENCE</scope>
    <source>
        <strain evidence="6">CA1-15</strain>
    </source>
</reference>
<dbReference type="RefSeq" id="WP_304560995.1">
    <property type="nucleotide sequence ID" value="NZ_JAUQSZ010000005.1"/>
</dbReference>
<feature type="transmembrane region" description="Helical" evidence="3">
    <location>
        <begin position="205"/>
        <end position="230"/>
    </location>
</feature>
<dbReference type="InterPro" id="IPR050469">
    <property type="entry name" value="Diguanylate_Cyclase"/>
</dbReference>
<dbReference type="GO" id="GO:0052621">
    <property type="term" value="F:diguanylate cyclase activity"/>
    <property type="evidence" value="ECO:0007669"/>
    <property type="project" value="UniProtKB-EC"/>
</dbReference>
<dbReference type="InterPro" id="IPR000160">
    <property type="entry name" value="GGDEF_dom"/>
</dbReference>
<dbReference type="PANTHER" id="PTHR45138:SF9">
    <property type="entry name" value="DIGUANYLATE CYCLASE DGCM-RELATED"/>
    <property type="match status" value="1"/>
</dbReference>
<comment type="catalytic activity">
    <reaction evidence="2">
        <text>2 GTP = 3',3'-c-di-GMP + 2 diphosphate</text>
        <dbReference type="Rhea" id="RHEA:24898"/>
        <dbReference type="ChEBI" id="CHEBI:33019"/>
        <dbReference type="ChEBI" id="CHEBI:37565"/>
        <dbReference type="ChEBI" id="CHEBI:58805"/>
        <dbReference type="EC" id="2.7.7.65"/>
    </reaction>
</comment>
<dbReference type="PANTHER" id="PTHR45138">
    <property type="entry name" value="REGULATORY COMPONENTS OF SENSORY TRANSDUCTION SYSTEM"/>
    <property type="match status" value="1"/>
</dbReference>
<dbReference type="EMBL" id="JAUQSZ010000005">
    <property type="protein sequence ID" value="MDO7842536.1"/>
    <property type="molecule type" value="Genomic_DNA"/>
</dbReference>
<evidence type="ECO:0000313" key="6">
    <source>
        <dbReference type="EMBL" id="MDO7842536.1"/>
    </source>
</evidence>
<keyword evidence="3" id="KW-0812">Transmembrane</keyword>
<keyword evidence="7" id="KW-1185">Reference proteome</keyword>
<keyword evidence="6" id="KW-0548">Nucleotidyltransferase</keyword>
<dbReference type="EC" id="2.7.7.65" evidence="1"/>
<gene>
    <name evidence="6" type="ORF">Q5H94_09375</name>
</gene>
<accession>A0ABT8ZY79</accession>
<keyword evidence="3" id="KW-0472">Membrane</keyword>
<evidence type="ECO:0000256" key="4">
    <source>
        <dbReference type="SAM" id="SignalP"/>
    </source>
</evidence>
<dbReference type="SMART" id="SM00267">
    <property type="entry name" value="GGDEF"/>
    <property type="match status" value="1"/>
</dbReference>
<sequence>MSPRQLLPIFLFLAALLCGSGAAHAQAGSVGTAIHPCIVRAAPGVTARALFRTPAAFDCTTPQPRFGPGDYWVISQPLNAEGLDMRLAVRSSSTWQRVGTIHALYDDGHIVSIRTDDQAATRTLKLGAIFQRWLPRTDRRLVRLLWHIEGSQNLRGMLIAPTLATAAQSSLSDVLLAAFYASFCGLCLALLLFNMGLAHALRHRFMAFYCVMMVGLLAYGITSSGALAWIFPDIPNTLRLRINYTLLAMVSVSALAFLCNFFEEGIVTPALRRVVRTVGWMVTCSTVCFALLAPWQMRVLDTAYALSLLSLICALVPILINAWRRQSAYLGFFTLAWSLPLGFALARAAFSLGLTPYSFWVDNSTIASMALEALLSSLAIAHRILLIARERDEAREQEMAARLLADTDPLTGLLNRRAFLREAIGREGEQVLIIADLDHFKRVNETIGHDGGDEVLRIFARTLRQSMPEGALIARLGGEEFGVVAARGKAPDPQGILERLRVARMPFDIPVTASIGTCVGPLLREADWKMLYHSADRALFEAKTAGRDRVQVAAAPERYAA</sequence>
<dbReference type="NCBIfam" id="TIGR00254">
    <property type="entry name" value="GGDEF"/>
    <property type="match status" value="1"/>
</dbReference>
<evidence type="ECO:0000256" key="3">
    <source>
        <dbReference type="SAM" id="Phobius"/>
    </source>
</evidence>
<feature type="signal peptide" evidence="4">
    <location>
        <begin position="1"/>
        <end position="25"/>
    </location>
</feature>
<evidence type="ECO:0000313" key="7">
    <source>
        <dbReference type="Proteomes" id="UP001176468"/>
    </source>
</evidence>
<protein>
    <recommendedName>
        <fullName evidence="1">diguanylate cyclase</fullName>
        <ecNumber evidence="1">2.7.7.65</ecNumber>
    </recommendedName>
</protein>
<evidence type="ECO:0000259" key="5">
    <source>
        <dbReference type="PROSITE" id="PS50887"/>
    </source>
</evidence>
<dbReference type="CDD" id="cd01949">
    <property type="entry name" value="GGDEF"/>
    <property type="match status" value="1"/>
</dbReference>